<organism evidence="2 3">
    <name type="scientific">Niabella drilacis (strain DSM 25811 / CCM 8410 / CCUG 62505 / LMG 26954 / E90)</name>
    <dbReference type="NCBI Taxonomy" id="1285928"/>
    <lineage>
        <taxon>Bacteria</taxon>
        <taxon>Pseudomonadati</taxon>
        <taxon>Bacteroidota</taxon>
        <taxon>Chitinophagia</taxon>
        <taxon>Chitinophagales</taxon>
        <taxon>Chitinophagaceae</taxon>
        <taxon>Niabella</taxon>
    </lineage>
</organism>
<dbReference type="STRING" id="1285928.SAMN04487894_107175"/>
<keyword evidence="3" id="KW-1185">Reference proteome</keyword>
<evidence type="ECO:0000313" key="2">
    <source>
        <dbReference type="EMBL" id="SDD26941.1"/>
    </source>
</evidence>
<evidence type="ECO:0008006" key="4">
    <source>
        <dbReference type="Google" id="ProtNLM"/>
    </source>
</evidence>
<keyword evidence="1" id="KW-0732">Signal</keyword>
<proteinExistence type="predicted"/>
<accession>A0A1G6TD02</accession>
<protein>
    <recommendedName>
        <fullName evidence="4">Lipoprotein</fullName>
    </recommendedName>
</protein>
<sequence>MRAKIYVGIVLILFACNGSNSQNSAKQAATACTCEMGIETDSVIFVGNVRLKGEGGRKGLLFNCAAIETGVASINDENGLNERETFIYNIRCVSDLEQGLELSEDFKYFVKEMQTQQDFFKAIGEDQKLFFEVTVEGKKIKSIRKLDMAE</sequence>
<dbReference type="RefSeq" id="WP_090390783.1">
    <property type="nucleotide sequence ID" value="NZ_FMZO01000007.1"/>
</dbReference>
<evidence type="ECO:0000313" key="3">
    <source>
        <dbReference type="Proteomes" id="UP000198757"/>
    </source>
</evidence>
<dbReference type="EMBL" id="FMZO01000007">
    <property type="protein sequence ID" value="SDD26941.1"/>
    <property type="molecule type" value="Genomic_DNA"/>
</dbReference>
<dbReference type="OrthoDB" id="708125at2"/>
<dbReference type="Proteomes" id="UP000198757">
    <property type="component" value="Unassembled WGS sequence"/>
</dbReference>
<reference evidence="3" key="1">
    <citation type="submission" date="2016-10" db="EMBL/GenBank/DDBJ databases">
        <authorList>
            <person name="Varghese N."/>
            <person name="Submissions S."/>
        </authorList>
    </citation>
    <scope>NUCLEOTIDE SEQUENCE [LARGE SCALE GENOMIC DNA]</scope>
    <source>
        <strain evidence="3">DSM 25811 / CCM 8410 / LMG 26954 / E90</strain>
    </source>
</reference>
<gene>
    <name evidence="2" type="ORF">SAMN04487894_107175</name>
</gene>
<dbReference type="AlphaFoldDB" id="A0A1G6TD02"/>
<dbReference type="PROSITE" id="PS51257">
    <property type="entry name" value="PROKAR_LIPOPROTEIN"/>
    <property type="match status" value="1"/>
</dbReference>
<feature type="signal peptide" evidence="1">
    <location>
        <begin position="1"/>
        <end position="21"/>
    </location>
</feature>
<evidence type="ECO:0000256" key="1">
    <source>
        <dbReference type="SAM" id="SignalP"/>
    </source>
</evidence>
<feature type="chain" id="PRO_5011706647" description="Lipoprotein" evidence="1">
    <location>
        <begin position="22"/>
        <end position="150"/>
    </location>
</feature>
<name>A0A1G6TD02_NIADE</name>